<evidence type="ECO:0000259" key="4">
    <source>
        <dbReference type="SMART" id="SM01217"/>
    </source>
</evidence>
<dbReference type="AlphaFoldDB" id="A0A512D8Z5"/>
<evidence type="ECO:0000256" key="3">
    <source>
        <dbReference type="SAM" id="MobiDB-lite"/>
    </source>
</evidence>
<dbReference type="InterPro" id="IPR036962">
    <property type="entry name" value="Glyco_hydro_3_N_sf"/>
</dbReference>
<dbReference type="RefSeq" id="WP_186816397.1">
    <property type="nucleotide sequence ID" value="NZ_BAAARM010000001.1"/>
</dbReference>
<dbReference type="Gene3D" id="2.60.40.10">
    <property type="entry name" value="Immunoglobulins"/>
    <property type="match status" value="1"/>
</dbReference>
<gene>
    <name evidence="5" type="primary">bglX_1</name>
    <name evidence="5" type="ORF">CAE01nite_06810</name>
</gene>
<comment type="similarity">
    <text evidence="1">Belongs to the glycosyl hydrolase 3 family.</text>
</comment>
<feature type="domain" description="Fibronectin type III-like" evidence="4">
    <location>
        <begin position="677"/>
        <end position="752"/>
    </location>
</feature>
<dbReference type="SMART" id="SM01217">
    <property type="entry name" value="Fn3_like"/>
    <property type="match status" value="1"/>
</dbReference>
<dbReference type="PANTHER" id="PTHR42715">
    <property type="entry name" value="BETA-GLUCOSIDASE"/>
    <property type="match status" value="1"/>
</dbReference>
<dbReference type="PANTHER" id="PTHR42715:SF10">
    <property type="entry name" value="BETA-GLUCOSIDASE"/>
    <property type="match status" value="1"/>
</dbReference>
<dbReference type="Pfam" id="PF00933">
    <property type="entry name" value="Glyco_hydro_3"/>
    <property type="match status" value="1"/>
</dbReference>
<dbReference type="GO" id="GO:0009251">
    <property type="term" value="P:glucan catabolic process"/>
    <property type="evidence" value="ECO:0007669"/>
    <property type="project" value="TreeGrafter"/>
</dbReference>
<dbReference type="InterPro" id="IPR026891">
    <property type="entry name" value="Fn3-like"/>
</dbReference>
<dbReference type="InterPro" id="IPR013783">
    <property type="entry name" value="Ig-like_fold"/>
</dbReference>
<dbReference type="InterPro" id="IPR001764">
    <property type="entry name" value="Glyco_hydro_3_N"/>
</dbReference>
<evidence type="ECO:0000256" key="1">
    <source>
        <dbReference type="ARBA" id="ARBA00005336"/>
    </source>
</evidence>
<dbReference type="Pfam" id="PF01915">
    <property type="entry name" value="Glyco_hydro_3_C"/>
    <property type="match status" value="1"/>
</dbReference>
<dbReference type="GO" id="GO:0008422">
    <property type="term" value="F:beta-glucosidase activity"/>
    <property type="evidence" value="ECO:0007669"/>
    <property type="project" value="TreeGrafter"/>
</dbReference>
<dbReference type="InterPro" id="IPR002772">
    <property type="entry name" value="Glyco_hydro_3_C"/>
</dbReference>
<protein>
    <submittedName>
        <fullName evidence="5">Glycosyl hydrolase</fullName>
    </submittedName>
</protein>
<evidence type="ECO:0000313" key="5">
    <source>
        <dbReference type="EMBL" id="GEO32956.1"/>
    </source>
</evidence>
<dbReference type="InterPro" id="IPR017853">
    <property type="entry name" value="GH"/>
</dbReference>
<name>A0A512D8Z5_9CELL</name>
<dbReference type="SUPFAM" id="SSF51445">
    <property type="entry name" value="(Trans)glycosidases"/>
    <property type="match status" value="1"/>
</dbReference>
<feature type="region of interest" description="Disordered" evidence="3">
    <location>
        <begin position="1"/>
        <end position="22"/>
    </location>
</feature>
<evidence type="ECO:0000256" key="2">
    <source>
        <dbReference type="ARBA" id="ARBA00022801"/>
    </source>
</evidence>
<dbReference type="SUPFAM" id="SSF52279">
    <property type="entry name" value="Beta-D-glucan exohydrolase, C-terminal domain"/>
    <property type="match status" value="1"/>
</dbReference>
<comment type="caution">
    <text evidence="5">The sequence shown here is derived from an EMBL/GenBank/DDBJ whole genome shotgun (WGS) entry which is preliminary data.</text>
</comment>
<evidence type="ECO:0000313" key="6">
    <source>
        <dbReference type="Proteomes" id="UP000321181"/>
    </source>
</evidence>
<keyword evidence="2 5" id="KW-0378">Hydrolase</keyword>
<proteinExistence type="inferred from homology"/>
<dbReference type="Proteomes" id="UP000321181">
    <property type="component" value="Unassembled WGS sequence"/>
</dbReference>
<dbReference type="Gene3D" id="3.40.50.1700">
    <property type="entry name" value="Glycoside hydrolase family 3 C-terminal domain"/>
    <property type="match status" value="1"/>
</dbReference>
<dbReference type="PRINTS" id="PR00133">
    <property type="entry name" value="GLHYDRLASE3"/>
</dbReference>
<dbReference type="Pfam" id="PF14310">
    <property type="entry name" value="Fn3-like"/>
    <property type="match status" value="1"/>
</dbReference>
<dbReference type="InterPro" id="IPR050288">
    <property type="entry name" value="Cellulose_deg_GH3"/>
</dbReference>
<sequence>MTTSHPSTPAPGATDPRPRRRARAVAPVLALTLLVPAAVTLTALGAAASPDRGSHAAVPAGCPWMDTRLSPDERARLLLDASSLQQKMRWLVEQPANSPTQTDFSGVSYPAQLPCTPTVVYTDGPDGVRFTEGVTAFPAPIALAATWDTELAYDKGAAQAAEAFDKGKNVVLGPGIAAGRTPLSGRTPEYLGEDPVLMGALGAAVTRGIQQGDPARPVLANIKHYVGNEQELDRQTSNSVIDQRTLRELYDLPFEIIVAEGEPESIMCSYNQVNGAYGCENTILREVLKDELGFDGYVMSDFRAVHSTAPSLNAGLDQELNRPVFFTPAALEEALAAGTITAQRIDEAAFRVVRSYIRGGLFDRPLPATPVADASTPEHKAIARRMAAEGTVLLKNDGVLPLAGDGLDVALIGPTASSTPTNGVDARTACSMTWRFGGNTLLCEDVVSAETALAARLAELGGTLTFDDGSDPAAAARTAAAADVAVVVGYRTMGEFADLADLSLENGGDALVSAVAAANPSTVVVLQTGSATDMPWLDDVSAVLQTWYPGEQQGPALADVLWGDTNPSGKLPMTFPRSLADTPTRTPEQYPGVFADGTTTRTDAAAIRQVRFSEGRQVGYRWYEAQGIDPLFAFGHGLSYTTFGYDSLHVTPKIVDGERKMQVHVRVTNTGERAGTEIAQVYLDLPAEAGQPSRRLVAWQRVQLEPGEREYVHLTLSADELRDRHLLQYWSQSAGDWVTPRGTFSVHVGGSSDRTARSAAFRVR</sequence>
<dbReference type="InterPro" id="IPR036881">
    <property type="entry name" value="Glyco_hydro_3_C_sf"/>
</dbReference>
<accession>A0A512D8Z5</accession>
<keyword evidence="6" id="KW-1185">Reference proteome</keyword>
<organism evidence="5 6">
    <name type="scientific">Cellulomonas aerilata</name>
    <dbReference type="NCBI Taxonomy" id="515326"/>
    <lineage>
        <taxon>Bacteria</taxon>
        <taxon>Bacillati</taxon>
        <taxon>Actinomycetota</taxon>
        <taxon>Actinomycetes</taxon>
        <taxon>Micrococcales</taxon>
        <taxon>Cellulomonadaceae</taxon>
        <taxon>Cellulomonas</taxon>
    </lineage>
</organism>
<dbReference type="EMBL" id="BJYY01000002">
    <property type="protein sequence ID" value="GEO32956.1"/>
    <property type="molecule type" value="Genomic_DNA"/>
</dbReference>
<dbReference type="Gene3D" id="3.20.20.300">
    <property type="entry name" value="Glycoside hydrolase, family 3, N-terminal domain"/>
    <property type="match status" value="1"/>
</dbReference>
<reference evidence="5 6" key="1">
    <citation type="submission" date="2019-07" db="EMBL/GenBank/DDBJ databases">
        <title>Whole genome shotgun sequence of Cellulomonas aerilata NBRC 106308.</title>
        <authorList>
            <person name="Hosoyama A."/>
            <person name="Uohara A."/>
            <person name="Ohji S."/>
            <person name="Ichikawa N."/>
        </authorList>
    </citation>
    <scope>NUCLEOTIDE SEQUENCE [LARGE SCALE GENOMIC DNA]</scope>
    <source>
        <strain evidence="5 6">NBRC 106308</strain>
    </source>
</reference>